<evidence type="ECO:0008006" key="9">
    <source>
        <dbReference type="Google" id="ProtNLM"/>
    </source>
</evidence>
<proteinExistence type="inferred from homology"/>
<dbReference type="PANTHER" id="PTHR24305:SF172">
    <property type="entry name" value="P450, PUTATIVE (EUROFUNG)-RELATED"/>
    <property type="match status" value="1"/>
</dbReference>
<dbReference type="GO" id="GO:0005506">
    <property type="term" value="F:iron ion binding"/>
    <property type="evidence" value="ECO:0007669"/>
    <property type="project" value="InterPro"/>
</dbReference>
<evidence type="ECO:0000256" key="4">
    <source>
        <dbReference type="ARBA" id="ARBA00023004"/>
    </source>
</evidence>
<dbReference type="Proteomes" id="UP001166286">
    <property type="component" value="Unassembled WGS sequence"/>
</dbReference>
<keyword evidence="3 5" id="KW-0479">Metal-binding</keyword>
<evidence type="ECO:0000313" key="8">
    <source>
        <dbReference type="Proteomes" id="UP001166286"/>
    </source>
</evidence>
<organism evidence="7 8">
    <name type="scientific">Cladonia borealis</name>
    <dbReference type="NCBI Taxonomy" id="184061"/>
    <lineage>
        <taxon>Eukaryota</taxon>
        <taxon>Fungi</taxon>
        <taxon>Dikarya</taxon>
        <taxon>Ascomycota</taxon>
        <taxon>Pezizomycotina</taxon>
        <taxon>Lecanoromycetes</taxon>
        <taxon>OSLEUM clade</taxon>
        <taxon>Lecanoromycetidae</taxon>
        <taxon>Lecanorales</taxon>
        <taxon>Lecanorineae</taxon>
        <taxon>Cladoniaceae</taxon>
        <taxon>Cladonia</taxon>
    </lineage>
</organism>
<dbReference type="EMBL" id="JAFEKC020000009">
    <property type="protein sequence ID" value="KAK0512773.1"/>
    <property type="molecule type" value="Genomic_DNA"/>
</dbReference>
<evidence type="ECO:0000256" key="1">
    <source>
        <dbReference type="ARBA" id="ARBA00001971"/>
    </source>
</evidence>
<dbReference type="AlphaFoldDB" id="A0AA39V1W5"/>
<evidence type="ECO:0000256" key="2">
    <source>
        <dbReference type="ARBA" id="ARBA00010617"/>
    </source>
</evidence>
<evidence type="ECO:0000256" key="6">
    <source>
        <dbReference type="RuleBase" id="RU000461"/>
    </source>
</evidence>
<keyword evidence="5 6" id="KW-0349">Heme</keyword>
<comment type="cofactor">
    <cofactor evidence="1 5">
        <name>heme</name>
        <dbReference type="ChEBI" id="CHEBI:30413"/>
    </cofactor>
</comment>
<sequence>MYGLILFQLTAIALLGMFIARPVYNYCKDAKKLRRFPSVSVAAFTNAWSLLHQLFHTRTLAVHQAHMKHGKIVRIGPQHISMATPQAVKDIYGHGSPATKDNFYGAFASTHLNVSDSQDKGVHTIKRKRFATAFAQKSITDLEFWVEEHLQRLVALLDKKTTLPLKAGEMPQPQDMVDFKSTMVYLMYDIMTQMMFSQNPEFVKRGTTMMTAETVSGELYEADVHKALVGSLKVSATLGWAPKWMSTIKALTSWHSMHKAGNELRDVTIHLLRNRIRMEEKQMAAGKGPINDFFSTLLWNRDNEPLGLEFGELVTEASNLFNAAGENNEIALTNTIWLLARNQKVAARLREELDANFLEDSIVPAYDTVKDLPYLRACIDEALRLRPSLPGGLPRVTPQSGMSVGGEWIEGGTTVSVSTYTVHRDPLIFHDPYEYKPERWLESDTHAMQKVFLPFSQGGRACIGRNIAYFEMMLVIATLFRRYELALPKPGWNLNVSETMSAHTHALPIKIWKRDIVGVNKE</sequence>
<dbReference type="GO" id="GO:0016705">
    <property type="term" value="F:oxidoreductase activity, acting on paired donors, with incorporation or reduction of molecular oxygen"/>
    <property type="evidence" value="ECO:0007669"/>
    <property type="project" value="InterPro"/>
</dbReference>
<dbReference type="PROSITE" id="PS00086">
    <property type="entry name" value="CYTOCHROME_P450"/>
    <property type="match status" value="1"/>
</dbReference>
<dbReference type="InterPro" id="IPR002403">
    <property type="entry name" value="Cyt_P450_E_grp-IV"/>
</dbReference>
<gene>
    <name evidence="7" type="ORF">JMJ35_004790</name>
</gene>
<dbReference type="Gene3D" id="1.10.630.10">
    <property type="entry name" value="Cytochrome P450"/>
    <property type="match status" value="1"/>
</dbReference>
<dbReference type="PRINTS" id="PR00385">
    <property type="entry name" value="P450"/>
</dbReference>
<keyword evidence="6" id="KW-0560">Oxidoreductase</keyword>
<accession>A0AA39V1W5</accession>
<dbReference type="InterPro" id="IPR036396">
    <property type="entry name" value="Cyt_P450_sf"/>
</dbReference>
<dbReference type="GO" id="GO:0020037">
    <property type="term" value="F:heme binding"/>
    <property type="evidence" value="ECO:0007669"/>
    <property type="project" value="InterPro"/>
</dbReference>
<dbReference type="InterPro" id="IPR050121">
    <property type="entry name" value="Cytochrome_P450_monoxygenase"/>
</dbReference>
<evidence type="ECO:0000256" key="5">
    <source>
        <dbReference type="PIRSR" id="PIRSR602403-1"/>
    </source>
</evidence>
<comment type="caution">
    <text evidence="7">The sequence shown here is derived from an EMBL/GenBank/DDBJ whole genome shotgun (WGS) entry which is preliminary data.</text>
</comment>
<keyword evidence="8" id="KW-1185">Reference proteome</keyword>
<reference evidence="7" key="1">
    <citation type="submission" date="2023-03" db="EMBL/GenBank/DDBJ databases">
        <title>Complete genome of Cladonia borealis.</title>
        <authorList>
            <person name="Park H."/>
        </authorList>
    </citation>
    <scope>NUCLEOTIDE SEQUENCE</scope>
    <source>
        <strain evidence="7">ANT050790</strain>
    </source>
</reference>
<dbReference type="PRINTS" id="PR00465">
    <property type="entry name" value="EP450IV"/>
</dbReference>
<dbReference type="GO" id="GO:0004497">
    <property type="term" value="F:monooxygenase activity"/>
    <property type="evidence" value="ECO:0007669"/>
    <property type="project" value="UniProtKB-KW"/>
</dbReference>
<dbReference type="Pfam" id="PF00067">
    <property type="entry name" value="p450"/>
    <property type="match status" value="1"/>
</dbReference>
<comment type="similarity">
    <text evidence="2 6">Belongs to the cytochrome P450 family.</text>
</comment>
<protein>
    <recommendedName>
        <fullName evidence="9">Cytochrome P450</fullName>
    </recommendedName>
</protein>
<dbReference type="InterPro" id="IPR017972">
    <property type="entry name" value="Cyt_P450_CS"/>
</dbReference>
<evidence type="ECO:0000313" key="7">
    <source>
        <dbReference type="EMBL" id="KAK0512773.1"/>
    </source>
</evidence>
<dbReference type="PANTHER" id="PTHR24305">
    <property type="entry name" value="CYTOCHROME P450"/>
    <property type="match status" value="1"/>
</dbReference>
<keyword evidence="4 5" id="KW-0408">Iron</keyword>
<dbReference type="SUPFAM" id="SSF48264">
    <property type="entry name" value="Cytochrome P450"/>
    <property type="match status" value="1"/>
</dbReference>
<evidence type="ECO:0000256" key="3">
    <source>
        <dbReference type="ARBA" id="ARBA00022723"/>
    </source>
</evidence>
<dbReference type="CDD" id="cd11061">
    <property type="entry name" value="CYP67-like"/>
    <property type="match status" value="1"/>
</dbReference>
<name>A0AA39V1W5_9LECA</name>
<feature type="binding site" description="axial binding residue" evidence="5">
    <location>
        <position position="462"/>
    </location>
    <ligand>
        <name>heme</name>
        <dbReference type="ChEBI" id="CHEBI:30413"/>
    </ligand>
    <ligandPart>
        <name>Fe</name>
        <dbReference type="ChEBI" id="CHEBI:18248"/>
    </ligandPart>
</feature>
<keyword evidence="6" id="KW-0503">Monooxygenase</keyword>
<dbReference type="InterPro" id="IPR001128">
    <property type="entry name" value="Cyt_P450"/>
</dbReference>